<feature type="compositionally biased region" description="Pro residues" evidence="1">
    <location>
        <begin position="14"/>
        <end position="29"/>
    </location>
</feature>
<sequence length="109" mass="11471">MPRLSGDDAFPITEEPPPQYRMTPSPPPSSDDTRPLLPAPVTHTSPSPAVCDPIICYPTVYDPYCWCEAMGAMLPCCGDVAVALAHACAGAMPTVMEACGGLASFFHST</sequence>
<gene>
    <name evidence="2" type="ORF">CC85DRAFT_285817</name>
</gene>
<dbReference type="GeneID" id="28983868"/>
<reference evidence="2 3" key="1">
    <citation type="submission" date="2015-03" db="EMBL/GenBank/DDBJ databases">
        <title>Genomics and transcriptomics of the oil-accumulating basidiomycete yeast T. oleaginosus allow insights into substrate utilization and the diverse evolutionary trajectories of mating systems in fungi.</title>
        <authorList>
            <consortium name="DOE Joint Genome Institute"/>
            <person name="Kourist R."/>
            <person name="Kracht O."/>
            <person name="Bracharz F."/>
            <person name="Lipzen A."/>
            <person name="Nolan M."/>
            <person name="Ohm R."/>
            <person name="Grigoriev I."/>
            <person name="Sun S."/>
            <person name="Heitman J."/>
            <person name="Bruck T."/>
            <person name="Nowrousian M."/>
        </authorList>
    </citation>
    <scope>NUCLEOTIDE SEQUENCE [LARGE SCALE GENOMIC DNA]</scope>
    <source>
        <strain evidence="2 3">IBC0246</strain>
    </source>
</reference>
<dbReference type="AlphaFoldDB" id="A0A0J0XLS8"/>
<protein>
    <submittedName>
        <fullName evidence="2">Uncharacterized protein</fullName>
    </submittedName>
</protein>
<evidence type="ECO:0000313" key="2">
    <source>
        <dbReference type="EMBL" id="KLT42052.1"/>
    </source>
</evidence>
<evidence type="ECO:0000256" key="1">
    <source>
        <dbReference type="SAM" id="MobiDB-lite"/>
    </source>
</evidence>
<keyword evidence="3" id="KW-1185">Reference proteome</keyword>
<dbReference type="RefSeq" id="XP_018278543.1">
    <property type="nucleotide sequence ID" value="XM_018423265.1"/>
</dbReference>
<dbReference type="Proteomes" id="UP000053611">
    <property type="component" value="Unassembled WGS sequence"/>
</dbReference>
<evidence type="ECO:0000313" key="3">
    <source>
        <dbReference type="Proteomes" id="UP000053611"/>
    </source>
</evidence>
<accession>A0A0J0XLS8</accession>
<organism evidence="2 3">
    <name type="scientific">Cutaneotrichosporon oleaginosum</name>
    <dbReference type="NCBI Taxonomy" id="879819"/>
    <lineage>
        <taxon>Eukaryota</taxon>
        <taxon>Fungi</taxon>
        <taxon>Dikarya</taxon>
        <taxon>Basidiomycota</taxon>
        <taxon>Agaricomycotina</taxon>
        <taxon>Tremellomycetes</taxon>
        <taxon>Trichosporonales</taxon>
        <taxon>Trichosporonaceae</taxon>
        <taxon>Cutaneotrichosporon</taxon>
    </lineage>
</organism>
<dbReference type="EMBL" id="KQ087209">
    <property type="protein sequence ID" value="KLT42052.1"/>
    <property type="molecule type" value="Genomic_DNA"/>
</dbReference>
<name>A0A0J0XLS8_9TREE</name>
<proteinExistence type="predicted"/>
<feature type="region of interest" description="Disordered" evidence="1">
    <location>
        <begin position="1"/>
        <end position="46"/>
    </location>
</feature>